<dbReference type="InterPro" id="IPR019718">
    <property type="entry name" value="DUF2602"/>
</dbReference>
<dbReference type="GO" id="GO:0008270">
    <property type="term" value="F:zinc ion binding"/>
    <property type="evidence" value="ECO:0007669"/>
    <property type="project" value="UniProtKB-KW"/>
</dbReference>
<protein>
    <submittedName>
        <fullName evidence="1">Zinc-finger domain-containing protein</fullName>
    </submittedName>
</protein>
<evidence type="ECO:0000313" key="2">
    <source>
        <dbReference type="Proteomes" id="UP001357223"/>
    </source>
</evidence>
<keyword evidence="1" id="KW-0479">Metal-binding</keyword>
<evidence type="ECO:0000313" key="1">
    <source>
        <dbReference type="EMBL" id="WVX82966.1"/>
    </source>
</evidence>
<keyword evidence="1" id="KW-0863">Zinc-finger</keyword>
<sequence>MKRKEIINEAEAIMNTYCNGCFLYKQNRKDKGRNFAHRFCISTCTVGEKIRQCGEKLTQEMNQNKKG</sequence>
<dbReference type="RefSeq" id="WP_338451860.1">
    <property type="nucleotide sequence ID" value="NZ_CP137640.1"/>
</dbReference>
<dbReference type="Proteomes" id="UP001357223">
    <property type="component" value="Chromosome"/>
</dbReference>
<proteinExistence type="predicted"/>
<reference evidence="1 2" key="1">
    <citation type="submission" date="2023-10" db="EMBL/GenBank/DDBJ databases">
        <title>Niallia locisalis sp.nov. isolated from a salt pond sample.</title>
        <authorList>
            <person name="Li X.-J."/>
            <person name="Dong L."/>
        </authorList>
    </citation>
    <scope>NUCLEOTIDE SEQUENCE [LARGE SCALE GENOMIC DNA]</scope>
    <source>
        <strain evidence="1 2">DSM 29761</strain>
    </source>
</reference>
<keyword evidence="2" id="KW-1185">Reference proteome</keyword>
<dbReference type="Pfam" id="PF10782">
    <property type="entry name" value="zf-C2HCIx2C"/>
    <property type="match status" value="1"/>
</dbReference>
<name>A0ABZ2CIL4_9BACI</name>
<gene>
    <name evidence="1" type="ORF">R4Z09_08320</name>
</gene>
<dbReference type="EMBL" id="CP137640">
    <property type="protein sequence ID" value="WVX82966.1"/>
    <property type="molecule type" value="Genomic_DNA"/>
</dbReference>
<accession>A0ABZ2CIL4</accession>
<keyword evidence="1" id="KW-0862">Zinc</keyword>
<organism evidence="1 2">
    <name type="scientific">Niallia oryzisoli</name>
    <dbReference type="NCBI Taxonomy" id="1737571"/>
    <lineage>
        <taxon>Bacteria</taxon>
        <taxon>Bacillati</taxon>
        <taxon>Bacillota</taxon>
        <taxon>Bacilli</taxon>
        <taxon>Bacillales</taxon>
        <taxon>Bacillaceae</taxon>
        <taxon>Niallia</taxon>
    </lineage>
</organism>